<protein>
    <submittedName>
        <fullName evidence="1">ACYPI003472 protein</fullName>
    </submittedName>
</protein>
<sequence>MQTNHNQEGMIALDDFGNTVGQLMPHQLDLGNLVTDDAGNMYMKDNEAGQYVPVSATEQGGQVVIQTNENFAQEPQVMQEDPDQLVAQIVDAGEPNPGGGPRRVVLQLPDGNLMVTEMDEEQFAALEMDK</sequence>
<evidence type="ECO:0000313" key="1">
    <source>
        <dbReference type="EMBL" id="BAH72776.1"/>
    </source>
</evidence>
<name>C4WY06_ACYPI</name>
<proteinExistence type="evidence at transcript level"/>
<reference evidence="1" key="1">
    <citation type="submission" date="2009-06" db="EMBL/GenBank/DDBJ databases">
        <title>A full-length cDNA resource of the pea aphid, Acyrthosiphon pisum.</title>
        <authorList>
            <person name="Shigenobu S."/>
            <person name="Nakabachi A."/>
            <person name="Richards S."/>
        </authorList>
    </citation>
    <scope>NUCLEOTIDE SEQUENCE</scope>
    <source>
        <strain evidence="1">LSR1</strain>
        <tissue evidence="1">Whole body</tissue>
    </source>
</reference>
<dbReference type="OrthoDB" id="1918685at2759"/>
<dbReference type="AlphaFoldDB" id="C4WY06"/>
<organism evidence="1">
    <name type="scientific">Acyrthosiphon pisum</name>
    <name type="common">Pea aphid</name>
    <dbReference type="NCBI Taxonomy" id="7029"/>
    <lineage>
        <taxon>Eukaryota</taxon>
        <taxon>Metazoa</taxon>
        <taxon>Ecdysozoa</taxon>
        <taxon>Arthropoda</taxon>
        <taxon>Hexapoda</taxon>
        <taxon>Insecta</taxon>
        <taxon>Pterygota</taxon>
        <taxon>Neoptera</taxon>
        <taxon>Paraneoptera</taxon>
        <taxon>Hemiptera</taxon>
        <taxon>Sternorrhyncha</taxon>
        <taxon>Aphidomorpha</taxon>
        <taxon>Aphidoidea</taxon>
        <taxon>Aphididae</taxon>
        <taxon>Macrosiphini</taxon>
        <taxon>Acyrthosiphon</taxon>
    </lineage>
</organism>
<accession>C4WY06</accession>
<gene>
    <name evidence="1" type="primary">ACYPI003472</name>
</gene>
<dbReference type="EMBL" id="AK342959">
    <property type="protein sequence ID" value="BAH72776.1"/>
    <property type="molecule type" value="mRNA"/>
</dbReference>